<evidence type="ECO:0000256" key="7">
    <source>
        <dbReference type="ARBA" id="ARBA00023316"/>
    </source>
</evidence>
<comment type="similarity">
    <text evidence="2">Belongs to the glycosyl hydrolase 81 family.</text>
</comment>
<protein>
    <recommendedName>
        <fullName evidence="3">glucan endo-1,3-beta-D-glucosidase</fullName>
        <ecNumber evidence="3">3.2.1.39</ecNumber>
    </recommendedName>
</protein>
<reference evidence="11 12" key="1">
    <citation type="submission" date="2017-04" db="EMBL/GenBank/DDBJ databases">
        <title>Draft genome of the yeast Clavispora lusitaniae type strain CBS 6936.</title>
        <authorList>
            <person name="Durrens P."/>
            <person name="Klopp C."/>
            <person name="Biteau N."/>
            <person name="Fitton-Ouhabi V."/>
            <person name="Dementhon K."/>
            <person name="Accoceberry I."/>
            <person name="Sherman D.J."/>
            <person name="Noel T."/>
        </authorList>
    </citation>
    <scope>NUCLEOTIDE SEQUENCE [LARGE SCALE GENOMIC DNA]</scope>
    <source>
        <strain evidence="11 12">CBS 6936</strain>
    </source>
</reference>
<keyword evidence="5" id="KW-0119">Carbohydrate metabolism</keyword>
<feature type="domain" description="Glycosyl hydrolase family 81 C-terminal" evidence="10">
    <location>
        <begin position="342"/>
        <end position="689"/>
    </location>
</feature>
<keyword evidence="8" id="KW-0624">Polysaccharide degradation</keyword>
<dbReference type="Pfam" id="PF03639">
    <property type="entry name" value="Glyco_hydro_81"/>
    <property type="match status" value="1"/>
</dbReference>
<organism evidence="11 12">
    <name type="scientific">Clavispora lusitaniae</name>
    <name type="common">Candida lusitaniae</name>
    <dbReference type="NCBI Taxonomy" id="36911"/>
    <lineage>
        <taxon>Eukaryota</taxon>
        <taxon>Fungi</taxon>
        <taxon>Dikarya</taxon>
        <taxon>Ascomycota</taxon>
        <taxon>Saccharomycotina</taxon>
        <taxon>Pichiomycetes</taxon>
        <taxon>Metschnikowiaceae</taxon>
        <taxon>Clavispora</taxon>
    </lineage>
</organism>
<evidence type="ECO:0000256" key="8">
    <source>
        <dbReference type="ARBA" id="ARBA00023326"/>
    </source>
</evidence>
<evidence type="ECO:0000259" key="9">
    <source>
        <dbReference type="Pfam" id="PF03639"/>
    </source>
</evidence>
<evidence type="ECO:0000313" key="11">
    <source>
        <dbReference type="EMBL" id="OVF07530.1"/>
    </source>
</evidence>
<comment type="caution">
    <text evidence="11">The sequence shown here is derived from an EMBL/GenBank/DDBJ whole genome shotgun (WGS) entry which is preliminary data.</text>
</comment>
<evidence type="ECO:0000256" key="4">
    <source>
        <dbReference type="ARBA" id="ARBA00022801"/>
    </source>
</evidence>
<accession>A0AA91PY81</accession>
<name>A0AA91PY81_CLALS</name>
<comment type="catalytic activity">
    <reaction evidence="1">
        <text>Hydrolysis of (1-&gt;3)-beta-D-glucosidic linkages in (1-&gt;3)-beta-D-glucans.</text>
        <dbReference type="EC" id="3.2.1.39"/>
    </reaction>
</comment>
<evidence type="ECO:0000256" key="1">
    <source>
        <dbReference type="ARBA" id="ARBA00000382"/>
    </source>
</evidence>
<evidence type="ECO:0000256" key="6">
    <source>
        <dbReference type="ARBA" id="ARBA00023295"/>
    </source>
</evidence>
<dbReference type="Proteomes" id="UP000195602">
    <property type="component" value="Unassembled WGS sequence"/>
</dbReference>
<dbReference type="InterPro" id="IPR040451">
    <property type="entry name" value="GH81_N"/>
</dbReference>
<dbReference type="InterPro" id="IPR005200">
    <property type="entry name" value="Endo-beta-glucanase"/>
</dbReference>
<evidence type="ECO:0000313" key="12">
    <source>
        <dbReference type="Proteomes" id="UP000195602"/>
    </source>
</evidence>
<dbReference type="GO" id="GO:0071555">
    <property type="term" value="P:cell wall organization"/>
    <property type="evidence" value="ECO:0007669"/>
    <property type="project" value="UniProtKB-KW"/>
</dbReference>
<dbReference type="Gene3D" id="1.10.287.1170">
    <property type="entry name" value="glycoside hydrolase family 81 endo-[beta] glucanase"/>
    <property type="match status" value="1"/>
</dbReference>
<dbReference type="GO" id="GO:0009986">
    <property type="term" value="C:cell surface"/>
    <property type="evidence" value="ECO:0007669"/>
    <property type="project" value="TreeGrafter"/>
</dbReference>
<keyword evidence="7" id="KW-0961">Cell wall biogenesis/degradation</keyword>
<evidence type="ECO:0000259" key="10">
    <source>
        <dbReference type="Pfam" id="PF17652"/>
    </source>
</evidence>
<proteinExistence type="inferred from homology"/>
<dbReference type="EMBL" id="LYUB02000012">
    <property type="protein sequence ID" value="OVF07530.1"/>
    <property type="molecule type" value="Genomic_DNA"/>
</dbReference>
<dbReference type="Gene3D" id="1.20.5.420">
    <property type="entry name" value="Immunoglobulin FC, subunit C"/>
    <property type="match status" value="1"/>
</dbReference>
<dbReference type="EC" id="3.2.1.39" evidence="3"/>
<dbReference type="GO" id="GO:0052861">
    <property type="term" value="F:endo-1,3(4)-beta-glucanase activity"/>
    <property type="evidence" value="ECO:0007669"/>
    <property type="project" value="InterPro"/>
</dbReference>
<sequence length="699" mass="76837">MTDIFATPISTSAPSSIFPWEAGEVSVPANTSNASPLQTKSFYSNMLVGDQTTPVWTYPYCLWNSTSNYYGLSVFLGLESDRVFASGTPPQYFYSPIGIQEVVLSSSDFVSPPAFSLQKTSKFAATVRFSSKSVDNSYFECPLVQGMGFVTGIYHNSIPMLNSSVGFASVVGQQSPRGGINKYKITLHNNRVWFLYIALPRGKSVSLALKDSNTIWFSNSVDGAVLQLCSTTDYTGAFFDNAAGCYSTDASISATVNSNICSYALKHNVAGNSNTGESLIFALPHHIPSLDSNTASKATGVTFPSTKGTVKAYSTKVLTMNETLPTSLGFEPYTSLGKSPNYTNNALAAISAAAKKEAVGDVVNDSNVDSMYTSGKILAKYAYVLYVCNDILKDTSLVNTLLPKLKTAIERFTSNSQKYPLYYDTSFKGIVSSAKEDADYGNSHYNDHHFHWGYHIQAIAITSYVDKKNNGTWINSVKDWVTTLIRDVANPSSGDDYFPVSRSFDFYNGHSWAKGLYPSSDGKDEESSSEDYNFAYSMKLWAKVSDDYSMEQRANLILAIMKRSINSYFLYTDDNTVEPKSFIPNKVSGILFDNKIDHTTYFGQQTQYIHGIHMLPITPCSSYIRSPTFVEQEWNQKLNGVINSVADGWKGILMLNVALFDPDTAYKFFSSSSFSNNFLDNGMSLTWALAYCAGVGASS</sequence>
<keyword evidence="6" id="KW-0326">Glycosidase</keyword>
<feature type="domain" description="Glycosyl hydrolase family 81 N-terminal" evidence="9">
    <location>
        <begin position="30"/>
        <end position="334"/>
    </location>
</feature>
<dbReference type="PANTHER" id="PTHR31983">
    <property type="entry name" value="ENDO-1,3(4)-BETA-GLUCANASE 1"/>
    <property type="match status" value="1"/>
</dbReference>
<evidence type="ECO:0000256" key="2">
    <source>
        <dbReference type="ARBA" id="ARBA00010730"/>
    </source>
</evidence>
<evidence type="ECO:0000256" key="3">
    <source>
        <dbReference type="ARBA" id="ARBA00012780"/>
    </source>
</evidence>
<dbReference type="Pfam" id="PF17652">
    <property type="entry name" value="Glyco_hydro81C"/>
    <property type="match status" value="1"/>
</dbReference>
<dbReference type="Gene3D" id="2.70.98.30">
    <property type="entry name" value="Golgi alpha-mannosidase II, domain 4"/>
    <property type="match status" value="1"/>
</dbReference>
<dbReference type="GO" id="GO:0042973">
    <property type="term" value="F:glucan endo-1,3-beta-D-glucosidase activity"/>
    <property type="evidence" value="ECO:0007669"/>
    <property type="project" value="UniProtKB-EC"/>
</dbReference>
<dbReference type="PANTHER" id="PTHR31983:SF0">
    <property type="entry name" value="GLUCAN ENDO-1,3-BETA-D-GLUCOSIDASE 2"/>
    <property type="match status" value="1"/>
</dbReference>
<gene>
    <name evidence="11" type="ORF">A9F13_12g00506</name>
</gene>
<dbReference type="PROSITE" id="PS52008">
    <property type="entry name" value="GH81"/>
    <property type="match status" value="1"/>
</dbReference>
<dbReference type="GO" id="GO:0000272">
    <property type="term" value="P:polysaccharide catabolic process"/>
    <property type="evidence" value="ECO:0007669"/>
    <property type="project" value="UniProtKB-KW"/>
</dbReference>
<dbReference type="AlphaFoldDB" id="A0AA91PY81"/>
<dbReference type="KEGG" id="clus:A9F13_12g00506"/>
<evidence type="ECO:0000256" key="5">
    <source>
        <dbReference type="ARBA" id="ARBA00023277"/>
    </source>
</evidence>
<dbReference type="InterPro" id="IPR040720">
    <property type="entry name" value="GH81_C"/>
</dbReference>
<keyword evidence="4" id="KW-0378">Hydrolase</keyword>